<dbReference type="EMBL" id="KE560437">
    <property type="protein sequence ID" value="EPZ36782.1"/>
    <property type="molecule type" value="Genomic_DNA"/>
</dbReference>
<dbReference type="AlphaFoldDB" id="A0A075B2K2"/>
<protein>
    <submittedName>
        <fullName evidence="2">Uncharacterized protein</fullName>
    </submittedName>
</protein>
<reference evidence="2 3" key="1">
    <citation type="journal article" date="2013" name="Curr. Biol.">
        <title>Shared signatures of parasitism and phylogenomics unite Cryptomycota and microsporidia.</title>
        <authorList>
            <person name="James T.Y."/>
            <person name="Pelin A."/>
            <person name="Bonen L."/>
            <person name="Ahrendt S."/>
            <person name="Sain D."/>
            <person name="Corradi N."/>
            <person name="Stajich J.E."/>
        </authorList>
    </citation>
    <scope>NUCLEOTIDE SEQUENCE [LARGE SCALE GENOMIC DNA]</scope>
    <source>
        <strain evidence="2 3">CSF55</strain>
    </source>
</reference>
<gene>
    <name evidence="2" type="ORF">O9G_005557</name>
</gene>
<sequence>MPLDPSAFVLEVKQPATMRNAKGHALAQSFAAPNLKKSNNRGLNGSGGPVVIVQTDGEPRIFSQMTAIDKGLLVENRLGLLSNLEDSMAPLQHSSLSASKSTIAKCRNSRGRQTGPQNPRKNKMVKQPATMRNAKGQALAQSFAALNFKKSNNRGLNGSCGPVVIVQTDGEPCIFSQMTAIDKGLLVENSELYRLDLRPDIDKKQIENY</sequence>
<evidence type="ECO:0000256" key="1">
    <source>
        <dbReference type="SAM" id="MobiDB-lite"/>
    </source>
</evidence>
<evidence type="ECO:0000313" key="2">
    <source>
        <dbReference type="EMBL" id="EPZ36782.1"/>
    </source>
</evidence>
<evidence type="ECO:0000313" key="3">
    <source>
        <dbReference type="Proteomes" id="UP000030755"/>
    </source>
</evidence>
<organism evidence="2 3">
    <name type="scientific">Rozella allomycis (strain CSF55)</name>
    <dbReference type="NCBI Taxonomy" id="988480"/>
    <lineage>
        <taxon>Eukaryota</taxon>
        <taxon>Fungi</taxon>
        <taxon>Fungi incertae sedis</taxon>
        <taxon>Cryptomycota</taxon>
        <taxon>Cryptomycota incertae sedis</taxon>
        <taxon>Rozella</taxon>
    </lineage>
</organism>
<keyword evidence="3" id="KW-1185">Reference proteome</keyword>
<dbReference type="Proteomes" id="UP000030755">
    <property type="component" value="Unassembled WGS sequence"/>
</dbReference>
<name>A0A075B2K2_ROZAC</name>
<proteinExistence type="predicted"/>
<dbReference type="HOGENOM" id="CLU_1316055_0_0_1"/>
<accession>A0A075B2K2</accession>
<feature type="region of interest" description="Disordered" evidence="1">
    <location>
        <begin position="99"/>
        <end position="126"/>
    </location>
</feature>